<dbReference type="AlphaFoldDB" id="A0ABC8QWN5"/>
<name>A0ABC8QWN5_9AQUA</name>
<evidence type="ECO:0000313" key="1">
    <source>
        <dbReference type="EMBL" id="CAK9135765.1"/>
    </source>
</evidence>
<reference evidence="1 2" key="1">
    <citation type="submission" date="2024-02" db="EMBL/GenBank/DDBJ databases">
        <authorList>
            <person name="Vignale AGUSTIN F."/>
            <person name="Sosa J E."/>
            <person name="Modenutti C."/>
        </authorList>
    </citation>
    <scope>NUCLEOTIDE SEQUENCE [LARGE SCALE GENOMIC DNA]</scope>
</reference>
<dbReference type="Proteomes" id="UP001642360">
    <property type="component" value="Unassembled WGS sequence"/>
</dbReference>
<feature type="non-terminal residue" evidence="1">
    <location>
        <position position="1"/>
    </location>
</feature>
<gene>
    <name evidence="1" type="ORF">ILEXP_LOCUS2727</name>
</gene>
<evidence type="ECO:0000313" key="2">
    <source>
        <dbReference type="Proteomes" id="UP001642360"/>
    </source>
</evidence>
<proteinExistence type="predicted"/>
<organism evidence="1 2">
    <name type="scientific">Ilex paraguariensis</name>
    <name type="common">yerba mate</name>
    <dbReference type="NCBI Taxonomy" id="185542"/>
    <lineage>
        <taxon>Eukaryota</taxon>
        <taxon>Viridiplantae</taxon>
        <taxon>Streptophyta</taxon>
        <taxon>Embryophyta</taxon>
        <taxon>Tracheophyta</taxon>
        <taxon>Spermatophyta</taxon>
        <taxon>Magnoliopsida</taxon>
        <taxon>eudicotyledons</taxon>
        <taxon>Gunneridae</taxon>
        <taxon>Pentapetalae</taxon>
        <taxon>asterids</taxon>
        <taxon>campanulids</taxon>
        <taxon>Aquifoliales</taxon>
        <taxon>Aquifoliaceae</taxon>
        <taxon>Ilex</taxon>
    </lineage>
</organism>
<sequence length="60" mass="6344">DVKKSDYNGILVPLGAAQSLEWSLLGRRSGCCLVARVVAGELPLGAVVSRLVVWNFCGSI</sequence>
<keyword evidence="2" id="KW-1185">Reference proteome</keyword>
<comment type="caution">
    <text evidence="1">The sequence shown here is derived from an EMBL/GenBank/DDBJ whole genome shotgun (WGS) entry which is preliminary data.</text>
</comment>
<accession>A0ABC8QWN5</accession>
<dbReference type="EMBL" id="CAUOFW020000725">
    <property type="protein sequence ID" value="CAK9135765.1"/>
    <property type="molecule type" value="Genomic_DNA"/>
</dbReference>
<protein>
    <submittedName>
        <fullName evidence="1">Uncharacterized protein</fullName>
    </submittedName>
</protein>